<accession>A0A075A455</accession>
<reference evidence="1 2" key="1">
    <citation type="submission" date="2013-11" db="EMBL/GenBank/DDBJ databases">
        <title>Opisthorchis viverrini - life in the bile duct.</title>
        <authorList>
            <person name="Young N.D."/>
            <person name="Nagarajan N."/>
            <person name="Lin S.J."/>
            <person name="Korhonen P.K."/>
            <person name="Jex A.R."/>
            <person name="Hall R.S."/>
            <person name="Safavi-Hemami H."/>
            <person name="Kaewkong W."/>
            <person name="Bertrand D."/>
            <person name="Gao S."/>
            <person name="Seet Q."/>
            <person name="Wongkham S."/>
            <person name="Teh B.T."/>
            <person name="Wongkham C."/>
            <person name="Intapan P.M."/>
            <person name="Maleewong W."/>
            <person name="Yang X."/>
            <person name="Hu M."/>
            <person name="Wang Z."/>
            <person name="Hofmann A."/>
            <person name="Sternberg P.W."/>
            <person name="Tan P."/>
            <person name="Wang J."/>
            <person name="Gasser R.B."/>
        </authorList>
    </citation>
    <scope>NUCLEOTIDE SEQUENCE [LARGE SCALE GENOMIC DNA]</scope>
</reference>
<dbReference type="RefSeq" id="XP_009165917.1">
    <property type="nucleotide sequence ID" value="XM_009167653.1"/>
</dbReference>
<organism evidence="1 2">
    <name type="scientific">Opisthorchis viverrini</name>
    <name type="common">Southeast Asian liver fluke</name>
    <dbReference type="NCBI Taxonomy" id="6198"/>
    <lineage>
        <taxon>Eukaryota</taxon>
        <taxon>Metazoa</taxon>
        <taxon>Spiralia</taxon>
        <taxon>Lophotrochozoa</taxon>
        <taxon>Platyhelminthes</taxon>
        <taxon>Trematoda</taxon>
        <taxon>Digenea</taxon>
        <taxon>Opisthorchiida</taxon>
        <taxon>Opisthorchiata</taxon>
        <taxon>Opisthorchiidae</taxon>
        <taxon>Opisthorchis</taxon>
    </lineage>
</organism>
<feature type="non-terminal residue" evidence="1">
    <location>
        <position position="1"/>
    </location>
</feature>
<evidence type="ECO:0000313" key="2">
    <source>
        <dbReference type="Proteomes" id="UP000054324"/>
    </source>
</evidence>
<protein>
    <submittedName>
        <fullName evidence="1">Uncharacterized protein</fullName>
    </submittedName>
</protein>
<dbReference type="KEGG" id="ovi:T265_13187"/>
<gene>
    <name evidence="1" type="ORF">T265_13187</name>
</gene>
<dbReference type="EMBL" id="KL596662">
    <property type="protein sequence ID" value="KER30365.1"/>
    <property type="molecule type" value="Genomic_DNA"/>
</dbReference>
<sequence>WSLKLNQFGYNIEIGMTDYARVQTMRKYVGVHSVATGVGYAISHKSLVTLFVCQLLCPLLDSPLVCFIVDGSVSTGQYAETSVKTFGVPHATYAGFNAT</sequence>
<evidence type="ECO:0000313" key="1">
    <source>
        <dbReference type="EMBL" id="KER30365.1"/>
    </source>
</evidence>
<dbReference type="GeneID" id="20327355"/>
<keyword evidence="2" id="KW-1185">Reference proteome</keyword>
<proteinExistence type="predicted"/>
<dbReference type="AlphaFoldDB" id="A0A075A455"/>
<name>A0A075A455_OPIVI</name>
<feature type="non-terminal residue" evidence="1">
    <location>
        <position position="99"/>
    </location>
</feature>
<dbReference type="Proteomes" id="UP000054324">
    <property type="component" value="Unassembled WGS sequence"/>
</dbReference>
<dbReference type="CTD" id="20327355"/>